<keyword evidence="9" id="KW-0699">rRNA-binding</keyword>
<dbReference type="PROSITE" id="PS50137">
    <property type="entry name" value="DS_RBD"/>
    <property type="match status" value="1"/>
</dbReference>
<dbReference type="FunFam" id="1.10.1520.10:FF:000001">
    <property type="entry name" value="Ribonuclease 3"/>
    <property type="match status" value="1"/>
</dbReference>
<comment type="similarity">
    <text evidence="2">Belongs to the ribonuclease III family.</text>
</comment>
<keyword evidence="7 9" id="KW-0378">Hydrolase</keyword>
<evidence type="ECO:0000313" key="14">
    <source>
        <dbReference type="Proteomes" id="UP000177605"/>
    </source>
</evidence>
<dbReference type="CDD" id="cd10845">
    <property type="entry name" value="DSRM_RNAse_III_family"/>
    <property type="match status" value="1"/>
</dbReference>
<keyword evidence="4 9" id="KW-0507">mRNA processing</keyword>
<dbReference type="SUPFAM" id="SSF69065">
    <property type="entry name" value="RNase III domain-like"/>
    <property type="match status" value="1"/>
</dbReference>
<sequence length="227" mass="25813">MEVSDLEQKIGVEFKNKDLLLQALTHRSYLNENPKWRLDHNERLEFLGDAVLEMVVTEYLYANYPNPEGELTNWRAAIVNAVILSDISKSFDLNGHMLLSRGEAKDTGRARQYILANAMEALIGAIYLDQGYAKSAEFIGRFVLSELPRIIEHNLYRDAKSLFQEKAQEKVGITPSYEVLSEWGPDHARQFKIGVYLNKDLIAEGEGPSKQEAQQKAAEAALKKKNW</sequence>
<dbReference type="GO" id="GO:0006397">
    <property type="term" value="P:mRNA processing"/>
    <property type="evidence" value="ECO:0007669"/>
    <property type="project" value="UniProtKB-UniRule"/>
</dbReference>
<feature type="region of interest" description="Disordered" evidence="10">
    <location>
        <begin position="207"/>
        <end position="227"/>
    </location>
</feature>
<comment type="catalytic activity">
    <reaction evidence="1 9">
        <text>Endonucleolytic cleavage to 5'-phosphomonoester.</text>
        <dbReference type="EC" id="3.1.26.3"/>
    </reaction>
</comment>
<dbReference type="HAMAP" id="MF_00104">
    <property type="entry name" value="RNase_III"/>
    <property type="match status" value="1"/>
</dbReference>
<dbReference type="InterPro" id="IPR000999">
    <property type="entry name" value="RNase_III_dom"/>
</dbReference>
<dbReference type="NCBIfam" id="TIGR02191">
    <property type="entry name" value="RNaseIII"/>
    <property type="match status" value="1"/>
</dbReference>
<dbReference type="SMART" id="SM00535">
    <property type="entry name" value="RIBOc"/>
    <property type="match status" value="1"/>
</dbReference>
<keyword evidence="9" id="KW-0479">Metal-binding</keyword>
<dbReference type="GO" id="GO:0046872">
    <property type="term" value="F:metal ion binding"/>
    <property type="evidence" value="ECO:0007669"/>
    <property type="project" value="UniProtKB-KW"/>
</dbReference>
<keyword evidence="9" id="KW-0460">Magnesium</keyword>
<evidence type="ECO:0000259" key="12">
    <source>
        <dbReference type="PROSITE" id="PS50142"/>
    </source>
</evidence>
<dbReference type="Gene3D" id="3.30.160.20">
    <property type="match status" value="1"/>
</dbReference>
<dbReference type="Gene3D" id="1.10.1520.10">
    <property type="entry name" value="Ribonuclease III domain"/>
    <property type="match status" value="1"/>
</dbReference>
<evidence type="ECO:0000259" key="11">
    <source>
        <dbReference type="PROSITE" id="PS50137"/>
    </source>
</evidence>
<dbReference type="GO" id="GO:0005737">
    <property type="term" value="C:cytoplasm"/>
    <property type="evidence" value="ECO:0007669"/>
    <property type="project" value="UniProtKB-SubCell"/>
</dbReference>
<dbReference type="InterPro" id="IPR014720">
    <property type="entry name" value="dsRBD_dom"/>
</dbReference>
<feature type="binding site" evidence="9">
    <location>
        <position position="45"/>
    </location>
    <ligand>
        <name>Mg(2+)</name>
        <dbReference type="ChEBI" id="CHEBI:18420"/>
    </ligand>
</feature>
<dbReference type="Proteomes" id="UP000177605">
    <property type="component" value="Unassembled WGS sequence"/>
</dbReference>
<organism evidence="13 14">
    <name type="scientific">Candidatus Yanofskybacteria bacterium RIFCSPHIGHO2_01_FULL_48_25b</name>
    <dbReference type="NCBI Taxonomy" id="1802672"/>
    <lineage>
        <taxon>Bacteria</taxon>
        <taxon>Candidatus Yanofskyibacteriota</taxon>
    </lineage>
</organism>
<evidence type="ECO:0000256" key="8">
    <source>
        <dbReference type="ARBA" id="ARBA00022884"/>
    </source>
</evidence>
<dbReference type="EC" id="3.1.26.3" evidence="9"/>
<evidence type="ECO:0000256" key="10">
    <source>
        <dbReference type="SAM" id="MobiDB-lite"/>
    </source>
</evidence>
<dbReference type="PANTHER" id="PTHR11207:SF0">
    <property type="entry name" value="RIBONUCLEASE 3"/>
    <property type="match status" value="1"/>
</dbReference>
<name>A0A1F8EZ30_9BACT</name>
<feature type="domain" description="RNase III" evidence="12">
    <location>
        <begin position="3"/>
        <end position="131"/>
    </location>
</feature>
<protein>
    <recommendedName>
        <fullName evidence="9">Ribonuclease 3</fullName>
        <ecNumber evidence="9">3.1.26.3</ecNumber>
    </recommendedName>
    <alternativeName>
        <fullName evidence="9">Ribonuclease III</fullName>
        <shortName evidence="9">RNase III</shortName>
    </alternativeName>
</protein>
<dbReference type="Pfam" id="PF00035">
    <property type="entry name" value="dsrm"/>
    <property type="match status" value="1"/>
</dbReference>
<dbReference type="InterPro" id="IPR011907">
    <property type="entry name" value="RNase_III"/>
</dbReference>
<dbReference type="Pfam" id="PF14622">
    <property type="entry name" value="Ribonucleas_3_3"/>
    <property type="match status" value="1"/>
</dbReference>
<dbReference type="GO" id="GO:0008033">
    <property type="term" value="P:tRNA processing"/>
    <property type="evidence" value="ECO:0007669"/>
    <property type="project" value="UniProtKB-KW"/>
</dbReference>
<evidence type="ECO:0000256" key="1">
    <source>
        <dbReference type="ARBA" id="ARBA00000109"/>
    </source>
</evidence>
<evidence type="ECO:0000256" key="4">
    <source>
        <dbReference type="ARBA" id="ARBA00022664"/>
    </source>
</evidence>
<dbReference type="GO" id="GO:0003725">
    <property type="term" value="F:double-stranded RNA binding"/>
    <property type="evidence" value="ECO:0007669"/>
    <property type="project" value="TreeGrafter"/>
</dbReference>
<dbReference type="GO" id="GO:0006364">
    <property type="term" value="P:rRNA processing"/>
    <property type="evidence" value="ECO:0007669"/>
    <property type="project" value="UniProtKB-UniRule"/>
</dbReference>
<keyword evidence="6 9" id="KW-0255">Endonuclease</keyword>
<keyword evidence="8 9" id="KW-0694">RNA-binding</keyword>
<comment type="subunit">
    <text evidence="9">Homodimer.</text>
</comment>
<evidence type="ECO:0000313" key="13">
    <source>
        <dbReference type="EMBL" id="OGN06134.1"/>
    </source>
</evidence>
<dbReference type="CDD" id="cd00593">
    <property type="entry name" value="RIBOc"/>
    <property type="match status" value="1"/>
</dbReference>
<evidence type="ECO:0000256" key="7">
    <source>
        <dbReference type="ARBA" id="ARBA00022801"/>
    </source>
</evidence>
<feature type="active site" evidence="9">
    <location>
        <position position="120"/>
    </location>
</feature>
<reference evidence="13 14" key="1">
    <citation type="journal article" date="2016" name="Nat. Commun.">
        <title>Thousands of microbial genomes shed light on interconnected biogeochemical processes in an aquifer system.</title>
        <authorList>
            <person name="Anantharaman K."/>
            <person name="Brown C.T."/>
            <person name="Hug L.A."/>
            <person name="Sharon I."/>
            <person name="Castelle C.J."/>
            <person name="Probst A.J."/>
            <person name="Thomas B.C."/>
            <person name="Singh A."/>
            <person name="Wilkins M.J."/>
            <person name="Karaoz U."/>
            <person name="Brodie E.L."/>
            <person name="Williams K.H."/>
            <person name="Hubbard S.S."/>
            <person name="Banfield J.F."/>
        </authorList>
    </citation>
    <scope>NUCLEOTIDE SEQUENCE [LARGE SCALE GENOMIC DNA]</scope>
</reference>
<gene>
    <name evidence="9" type="primary">rnc</name>
    <name evidence="13" type="ORF">A2669_02715</name>
</gene>
<feature type="compositionally biased region" description="Low complexity" evidence="10">
    <location>
        <begin position="210"/>
        <end position="220"/>
    </location>
</feature>
<dbReference type="PROSITE" id="PS50142">
    <property type="entry name" value="RNASE_3_2"/>
    <property type="match status" value="1"/>
</dbReference>
<feature type="binding site" evidence="9">
    <location>
        <position position="120"/>
    </location>
    <ligand>
        <name>Mg(2+)</name>
        <dbReference type="ChEBI" id="CHEBI:18420"/>
    </ligand>
</feature>
<feature type="domain" description="DRBM" evidence="11">
    <location>
        <begin position="158"/>
        <end position="227"/>
    </location>
</feature>
<dbReference type="AlphaFoldDB" id="A0A1F8EZ30"/>
<dbReference type="PANTHER" id="PTHR11207">
    <property type="entry name" value="RIBONUCLEASE III"/>
    <property type="match status" value="1"/>
</dbReference>
<keyword evidence="9" id="KW-0963">Cytoplasm</keyword>
<comment type="cofactor">
    <cofactor evidence="9">
        <name>Mg(2+)</name>
        <dbReference type="ChEBI" id="CHEBI:18420"/>
    </cofactor>
</comment>
<comment type="subcellular location">
    <subcellularLocation>
        <location evidence="9">Cytoplasm</location>
    </subcellularLocation>
</comment>
<dbReference type="SMART" id="SM00358">
    <property type="entry name" value="DSRM"/>
    <property type="match status" value="1"/>
</dbReference>
<dbReference type="GO" id="GO:0010468">
    <property type="term" value="P:regulation of gene expression"/>
    <property type="evidence" value="ECO:0007669"/>
    <property type="project" value="TreeGrafter"/>
</dbReference>
<keyword evidence="5 9" id="KW-0540">Nuclease</keyword>
<evidence type="ECO:0000256" key="3">
    <source>
        <dbReference type="ARBA" id="ARBA00022552"/>
    </source>
</evidence>
<evidence type="ECO:0000256" key="5">
    <source>
        <dbReference type="ARBA" id="ARBA00022722"/>
    </source>
</evidence>
<dbReference type="EMBL" id="MGJM01000016">
    <property type="protein sequence ID" value="OGN06134.1"/>
    <property type="molecule type" value="Genomic_DNA"/>
</dbReference>
<dbReference type="SUPFAM" id="SSF54768">
    <property type="entry name" value="dsRNA-binding domain-like"/>
    <property type="match status" value="1"/>
</dbReference>
<keyword evidence="9" id="KW-0819">tRNA processing</keyword>
<evidence type="ECO:0000256" key="9">
    <source>
        <dbReference type="HAMAP-Rule" id="MF_00104"/>
    </source>
</evidence>
<comment type="function">
    <text evidence="9">Digests double-stranded RNA. Involved in the processing of primary rRNA transcript to yield the immediate precursors to the large and small rRNAs (23S and 16S). Processes some mRNAs, and tRNAs when they are encoded in the rRNA operon. Processes pre-crRNA and tracrRNA of type II CRISPR loci if present in the organism.</text>
</comment>
<accession>A0A1F8EZ30</accession>
<dbReference type="InterPro" id="IPR036389">
    <property type="entry name" value="RNase_III_sf"/>
</dbReference>
<evidence type="ECO:0000256" key="6">
    <source>
        <dbReference type="ARBA" id="ARBA00022759"/>
    </source>
</evidence>
<comment type="caution">
    <text evidence="13">The sequence shown here is derived from an EMBL/GenBank/DDBJ whole genome shotgun (WGS) entry which is preliminary data.</text>
</comment>
<evidence type="ECO:0000256" key="2">
    <source>
        <dbReference type="ARBA" id="ARBA00010183"/>
    </source>
</evidence>
<keyword evidence="3 9" id="KW-0698">rRNA processing</keyword>
<dbReference type="GO" id="GO:0004525">
    <property type="term" value="F:ribonuclease III activity"/>
    <property type="evidence" value="ECO:0007669"/>
    <property type="project" value="UniProtKB-UniRule"/>
</dbReference>
<feature type="active site" evidence="9">
    <location>
        <position position="49"/>
    </location>
</feature>
<dbReference type="PROSITE" id="PS00517">
    <property type="entry name" value="RNASE_3_1"/>
    <property type="match status" value="1"/>
</dbReference>
<feature type="binding site" evidence="9">
    <location>
        <position position="117"/>
    </location>
    <ligand>
        <name>Mg(2+)</name>
        <dbReference type="ChEBI" id="CHEBI:18420"/>
    </ligand>
</feature>
<dbReference type="GO" id="GO:0019843">
    <property type="term" value="F:rRNA binding"/>
    <property type="evidence" value="ECO:0007669"/>
    <property type="project" value="UniProtKB-KW"/>
</dbReference>
<proteinExistence type="inferred from homology"/>